<evidence type="ECO:0000256" key="5">
    <source>
        <dbReference type="HAMAP-Rule" id="MF_00198"/>
    </source>
</evidence>
<dbReference type="GO" id="GO:0004766">
    <property type="term" value="F:spermidine synthase activity"/>
    <property type="evidence" value="ECO:0007669"/>
    <property type="project" value="UniProtKB-UniRule"/>
</dbReference>
<comment type="function">
    <text evidence="5">Catalyzes the irreversible transfer of a propylamine group from the amino donor S-adenosylmethioninamine (decarboxy-AdoMet) to putrescine (1,4-diaminobutane) to yield spermidine.</text>
</comment>
<dbReference type="GO" id="GO:0005829">
    <property type="term" value="C:cytosol"/>
    <property type="evidence" value="ECO:0007669"/>
    <property type="project" value="TreeGrafter"/>
</dbReference>
<comment type="caution">
    <text evidence="10">The sequence shown here is derived from an EMBL/GenBank/DDBJ whole genome shotgun (WGS) entry which is preliminary data.</text>
</comment>
<evidence type="ECO:0000256" key="7">
    <source>
        <dbReference type="RuleBase" id="RU003836"/>
    </source>
</evidence>
<dbReference type="NCBIfam" id="TIGR00417">
    <property type="entry name" value="speE"/>
    <property type="match status" value="1"/>
</dbReference>
<evidence type="ECO:0000256" key="8">
    <source>
        <dbReference type="RuleBase" id="RU003837"/>
    </source>
</evidence>
<dbReference type="InterPro" id="IPR035246">
    <property type="entry name" value="Spermidine_synt_N"/>
</dbReference>
<evidence type="ECO:0000256" key="3">
    <source>
        <dbReference type="ARBA" id="ARBA00023066"/>
    </source>
</evidence>
<dbReference type="FunFam" id="3.40.50.150:FF:000013">
    <property type="entry name" value="Spermidine synthase"/>
    <property type="match status" value="1"/>
</dbReference>
<feature type="binding site" evidence="5">
    <location>
        <position position="33"/>
    </location>
    <ligand>
        <name>S-methyl-5'-thioadenosine</name>
        <dbReference type="ChEBI" id="CHEBI:17509"/>
    </ligand>
</feature>
<dbReference type="Pfam" id="PF01564">
    <property type="entry name" value="Spermine_synth"/>
    <property type="match status" value="1"/>
</dbReference>
<feature type="binding site" evidence="5">
    <location>
        <begin position="157"/>
        <end position="160"/>
    </location>
    <ligand>
        <name>spermidine</name>
        <dbReference type="ChEBI" id="CHEBI:57834"/>
    </ligand>
</feature>
<dbReference type="InterPro" id="IPR037163">
    <property type="entry name" value="Spermidine_synt_N_sf"/>
</dbReference>
<dbReference type="SUPFAM" id="SSF53335">
    <property type="entry name" value="S-adenosyl-L-methionine-dependent methyltransferases"/>
    <property type="match status" value="1"/>
</dbReference>
<evidence type="ECO:0000259" key="9">
    <source>
        <dbReference type="PROSITE" id="PS51006"/>
    </source>
</evidence>
<dbReference type="InterPro" id="IPR030373">
    <property type="entry name" value="PABS_CS"/>
</dbReference>
<dbReference type="OrthoDB" id="9793120at2"/>
<dbReference type="GO" id="GO:0008295">
    <property type="term" value="P:spermidine biosynthetic process"/>
    <property type="evidence" value="ECO:0007669"/>
    <property type="project" value="UniProtKB-UniRule"/>
</dbReference>
<dbReference type="InterPro" id="IPR030374">
    <property type="entry name" value="PABS"/>
</dbReference>
<dbReference type="AlphaFoldDB" id="A0A2M9XXC7"/>
<dbReference type="Pfam" id="PF17284">
    <property type="entry name" value="Spermine_synt_N"/>
    <property type="match status" value="1"/>
</dbReference>
<keyword evidence="2 5" id="KW-0808">Transferase</keyword>
<dbReference type="CDD" id="cd02440">
    <property type="entry name" value="AdoMet_MTases"/>
    <property type="match status" value="1"/>
</dbReference>
<dbReference type="Proteomes" id="UP000297891">
    <property type="component" value="Unassembled WGS sequence"/>
</dbReference>
<feature type="binding site" evidence="5">
    <location>
        <position position="108"/>
    </location>
    <ligand>
        <name>S-methyl-5'-thioadenosine</name>
        <dbReference type="ChEBI" id="CHEBI:17509"/>
    </ligand>
</feature>
<dbReference type="Gene3D" id="2.30.140.10">
    <property type="entry name" value="Spermidine synthase, tetramerisation domain"/>
    <property type="match status" value="1"/>
</dbReference>
<feature type="binding site" evidence="5">
    <location>
        <begin position="139"/>
        <end position="140"/>
    </location>
    <ligand>
        <name>S-methyl-5'-thioadenosine</name>
        <dbReference type="ChEBI" id="CHEBI:17509"/>
    </ligand>
</feature>
<evidence type="ECO:0000313" key="11">
    <source>
        <dbReference type="Proteomes" id="UP000297891"/>
    </source>
</evidence>
<evidence type="ECO:0000256" key="6">
    <source>
        <dbReference type="PROSITE-ProRule" id="PRU00354"/>
    </source>
</evidence>
<dbReference type="NCBIfam" id="NF002010">
    <property type="entry name" value="PRK00811.1"/>
    <property type="match status" value="1"/>
</dbReference>
<keyword evidence="11" id="KW-1185">Reference proteome</keyword>
<dbReference type="PANTHER" id="PTHR11558:SF11">
    <property type="entry name" value="SPERMIDINE SYNTHASE"/>
    <property type="match status" value="1"/>
</dbReference>
<dbReference type="HAMAP" id="MF_00198">
    <property type="entry name" value="Spermidine_synth"/>
    <property type="match status" value="1"/>
</dbReference>
<feature type="binding site" evidence="5">
    <location>
        <position position="88"/>
    </location>
    <ligand>
        <name>spermidine</name>
        <dbReference type="ChEBI" id="CHEBI:57834"/>
    </ligand>
</feature>
<dbReference type="PROSITE" id="PS51006">
    <property type="entry name" value="PABS_2"/>
    <property type="match status" value="1"/>
</dbReference>
<feature type="binding site" evidence="5">
    <location>
        <position position="164"/>
    </location>
    <ligand>
        <name>S-methyl-5'-thioadenosine</name>
        <dbReference type="ChEBI" id="CHEBI:17509"/>
    </ligand>
</feature>
<dbReference type="RefSeq" id="WP_002975754.1">
    <property type="nucleotide sequence ID" value="NZ_NPDQ01000011.1"/>
</dbReference>
<comment type="pathway">
    <text evidence="5">Amine and polyamine biosynthesis; spermidine biosynthesis; spermidine from putrescine: step 1/1.</text>
</comment>
<accession>A0A2M9XXC7</accession>
<name>A0A2M9XXC7_9LEPT</name>
<dbReference type="PANTHER" id="PTHR11558">
    <property type="entry name" value="SPERMIDINE/SPERMINE SYNTHASE"/>
    <property type="match status" value="1"/>
</dbReference>
<reference evidence="10" key="1">
    <citation type="journal article" date="2019" name="PLoS Negl. Trop. Dis.">
        <title>Revisiting the worldwide diversity of Leptospira species in the environment.</title>
        <authorList>
            <person name="Vincent A.T."/>
            <person name="Schiettekatte O."/>
            <person name="Bourhy P."/>
            <person name="Veyrier F.J."/>
            <person name="Picardeau M."/>
        </authorList>
    </citation>
    <scope>NUCLEOTIDE SEQUENCE [LARGE SCALE GENOMIC DNA]</scope>
    <source>
        <strain evidence="10">201800277</strain>
    </source>
</reference>
<gene>
    <name evidence="5" type="primary">speE</name>
    <name evidence="10" type="ORF">EHQ30_12325</name>
</gene>
<protein>
    <recommendedName>
        <fullName evidence="5">Polyamine aminopropyltransferase</fullName>
    </recommendedName>
    <alternativeName>
        <fullName evidence="5">Putrescine aminopropyltransferase</fullName>
        <shortName evidence="5">PAPT</shortName>
    </alternativeName>
    <alternativeName>
        <fullName evidence="5">Spermidine synthase</fullName>
        <shortName evidence="5">SPDS</shortName>
        <shortName evidence="5">SPDSY</shortName>
        <ecNumber evidence="5">2.5.1.16</ecNumber>
    </alternativeName>
</protein>
<comment type="catalytic activity">
    <reaction evidence="5 8">
        <text>S-adenosyl 3-(methylsulfanyl)propylamine + putrescine = S-methyl-5'-thioadenosine + spermidine + H(+)</text>
        <dbReference type="Rhea" id="RHEA:12721"/>
        <dbReference type="ChEBI" id="CHEBI:15378"/>
        <dbReference type="ChEBI" id="CHEBI:17509"/>
        <dbReference type="ChEBI" id="CHEBI:57443"/>
        <dbReference type="ChEBI" id="CHEBI:57834"/>
        <dbReference type="ChEBI" id="CHEBI:326268"/>
        <dbReference type="EC" id="2.5.1.16"/>
    </reaction>
</comment>
<evidence type="ECO:0000256" key="1">
    <source>
        <dbReference type="ARBA" id="ARBA00007867"/>
    </source>
</evidence>
<comment type="similarity">
    <text evidence="1 5 7">Belongs to the spermidine/spermine synthase family.</text>
</comment>
<dbReference type="Gene3D" id="3.40.50.150">
    <property type="entry name" value="Vaccinia Virus protein VP39"/>
    <property type="match status" value="1"/>
</dbReference>
<proteinExistence type="inferred from homology"/>
<evidence type="ECO:0000256" key="2">
    <source>
        <dbReference type="ARBA" id="ARBA00022679"/>
    </source>
</evidence>
<feature type="active site" description="Proton acceptor" evidence="5 6">
    <location>
        <position position="157"/>
    </location>
</feature>
<feature type="binding site" evidence="5">
    <location>
        <position position="64"/>
    </location>
    <ligand>
        <name>spermidine</name>
        <dbReference type="ChEBI" id="CHEBI:57834"/>
    </ligand>
</feature>
<keyword evidence="4 5" id="KW-0620">Polyamine biosynthesis</keyword>
<evidence type="ECO:0000256" key="4">
    <source>
        <dbReference type="ARBA" id="ARBA00023115"/>
    </source>
</evidence>
<dbReference type="UniPathway" id="UPA00248">
    <property type="reaction ID" value="UER00314"/>
</dbReference>
<comment type="subunit">
    <text evidence="5">Homodimer or homotetramer.</text>
</comment>
<dbReference type="EC" id="2.5.1.16" evidence="5"/>
<feature type="domain" description="PABS" evidence="9">
    <location>
        <begin position="2"/>
        <end position="237"/>
    </location>
</feature>
<dbReference type="InterPro" id="IPR001045">
    <property type="entry name" value="Spermi_synthase"/>
</dbReference>
<evidence type="ECO:0000313" key="10">
    <source>
        <dbReference type="EMBL" id="TGK93007.1"/>
    </source>
</evidence>
<keyword evidence="3 5" id="KW-0745">Spermidine biosynthesis</keyword>
<dbReference type="EMBL" id="RQFP01000008">
    <property type="protein sequence ID" value="TGK93007.1"/>
    <property type="molecule type" value="Genomic_DNA"/>
</dbReference>
<dbReference type="InterPro" id="IPR029063">
    <property type="entry name" value="SAM-dependent_MTases_sf"/>
</dbReference>
<organism evidence="10 11">
    <name type="scientific">Leptospira brenneri</name>
    <dbReference type="NCBI Taxonomy" id="2023182"/>
    <lineage>
        <taxon>Bacteria</taxon>
        <taxon>Pseudomonadati</taxon>
        <taxon>Spirochaetota</taxon>
        <taxon>Spirochaetia</taxon>
        <taxon>Leptospirales</taxon>
        <taxon>Leptospiraceae</taxon>
        <taxon>Leptospira</taxon>
    </lineage>
</organism>
<sequence length="281" mass="31830">MEIWYTEKLELEKGRAVSYRVTKTIESLQSPFQKIDIFETQSFGRMFTLDGVTMVTNKDEHSYHEMIAHIPMMSHPNPESVLVIGGGDGGTVREVLKHPSVKEVVLCEIDKAVVDISYKYFPECADAMKDPKVIHYYDDGAKFARDNKGRFDVILVDSSDPVGPAEVLFKEPFFRDMASALKPTGIIATQAESFWYHGDVISSLFDFIPKIFPEYGYYYTTIPTYPSGIIGFTFLSNAIDPYSVTPDPKRVPKGLKYYSPEIHKAAFVLPEFAKAYIKRKG</sequence>
<dbReference type="PROSITE" id="PS01330">
    <property type="entry name" value="PABS_1"/>
    <property type="match status" value="1"/>
</dbReference>